<dbReference type="EMBL" id="KN838549">
    <property type="protein sequence ID" value="KIK07059.1"/>
    <property type="molecule type" value="Genomic_DNA"/>
</dbReference>
<dbReference type="Proteomes" id="UP000054477">
    <property type="component" value="Unassembled WGS sequence"/>
</dbReference>
<dbReference type="OrthoDB" id="630895at2759"/>
<reference evidence="2" key="2">
    <citation type="submission" date="2015-01" db="EMBL/GenBank/DDBJ databases">
        <title>Evolutionary Origins and Diversification of the Mycorrhizal Mutualists.</title>
        <authorList>
            <consortium name="DOE Joint Genome Institute"/>
            <consortium name="Mycorrhizal Genomics Consortium"/>
            <person name="Kohler A."/>
            <person name="Kuo A."/>
            <person name="Nagy L.G."/>
            <person name="Floudas D."/>
            <person name="Copeland A."/>
            <person name="Barry K.W."/>
            <person name="Cichocki N."/>
            <person name="Veneault-Fourrey C."/>
            <person name="LaButti K."/>
            <person name="Lindquist E.A."/>
            <person name="Lipzen A."/>
            <person name="Lundell T."/>
            <person name="Morin E."/>
            <person name="Murat C."/>
            <person name="Riley R."/>
            <person name="Ohm R."/>
            <person name="Sun H."/>
            <person name="Tunlid A."/>
            <person name="Henrissat B."/>
            <person name="Grigoriev I.V."/>
            <person name="Hibbett D.S."/>
            <person name="Martin F."/>
        </authorList>
    </citation>
    <scope>NUCLEOTIDE SEQUENCE [LARGE SCALE GENOMIC DNA]</scope>
    <source>
        <strain evidence="2">LaAM-08-1</strain>
    </source>
</reference>
<dbReference type="SUPFAM" id="SSF55729">
    <property type="entry name" value="Acyl-CoA N-acyltransferases (Nat)"/>
    <property type="match status" value="1"/>
</dbReference>
<dbReference type="InterPro" id="IPR016181">
    <property type="entry name" value="Acyl_CoA_acyltransferase"/>
</dbReference>
<gene>
    <name evidence="1" type="ORF">K443DRAFT_87811</name>
</gene>
<accession>A0A0C9XZI7</accession>
<organism evidence="1 2">
    <name type="scientific">Laccaria amethystina LaAM-08-1</name>
    <dbReference type="NCBI Taxonomy" id="1095629"/>
    <lineage>
        <taxon>Eukaryota</taxon>
        <taxon>Fungi</taxon>
        <taxon>Dikarya</taxon>
        <taxon>Basidiomycota</taxon>
        <taxon>Agaricomycotina</taxon>
        <taxon>Agaricomycetes</taxon>
        <taxon>Agaricomycetidae</taxon>
        <taxon>Agaricales</taxon>
        <taxon>Agaricineae</taxon>
        <taxon>Hydnangiaceae</taxon>
        <taxon>Laccaria</taxon>
    </lineage>
</organism>
<reference evidence="1 2" key="1">
    <citation type="submission" date="2014-04" db="EMBL/GenBank/DDBJ databases">
        <authorList>
            <consortium name="DOE Joint Genome Institute"/>
            <person name="Kuo A."/>
            <person name="Kohler A."/>
            <person name="Nagy L.G."/>
            <person name="Floudas D."/>
            <person name="Copeland A."/>
            <person name="Barry K.W."/>
            <person name="Cichocki N."/>
            <person name="Veneault-Fourrey C."/>
            <person name="LaButti K."/>
            <person name="Lindquist E.A."/>
            <person name="Lipzen A."/>
            <person name="Lundell T."/>
            <person name="Morin E."/>
            <person name="Murat C."/>
            <person name="Sun H."/>
            <person name="Tunlid A."/>
            <person name="Henrissat B."/>
            <person name="Grigoriev I.V."/>
            <person name="Hibbett D.S."/>
            <person name="Martin F."/>
            <person name="Nordberg H.P."/>
            <person name="Cantor M.N."/>
            <person name="Hua S.X."/>
        </authorList>
    </citation>
    <scope>NUCLEOTIDE SEQUENCE [LARGE SCALE GENOMIC DNA]</scope>
    <source>
        <strain evidence="1 2">LaAM-08-1</strain>
    </source>
</reference>
<evidence type="ECO:0000313" key="2">
    <source>
        <dbReference type="Proteomes" id="UP000054477"/>
    </source>
</evidence>
<proteinExistence type="predicted"/>
<name>A0A0C9XZI7_9AGAR</name>
<dbReference type="AlphaFoldDB" id="A0A0C9XZI7"/>
<dbReference type="Gene3D" id="3.40.630.30">
    <property type="match status" value="1"/>
</dbReference>
<evidence type="ECO:0000313" key="1">
    <source>
        <dbReference type="EMBL" id="KIK07059.1"/>
    </source>
</evidence>
<sequence length="140" mass="15944">MSVQVKEVVIPTDPTAPLLDENNKPIQHPVIGMGRINGLFIKKGLKYTDVRIVIDSKETRNGYGTEVLTEVMTMAFGEYGAEIVQLEIMVVNGPFDSFRKNFGEFKRVKRDGRYGREKVWEIWRAEVGVKITLRVKKASK</sequence>
<keyword evidence="2" id="KW-1185">Reference proteome</keyword>
<protein>
    <submittedName>
        <fullName evidence="1">Uncharacterized protein</fullName>
    </submittedName>
</protein>
<dbReference type="HOGENOM" id="CLU_1835463_0_0_1"/>